<dbReference type="PIRSF" id="PIRSF037031">
    <property type="entry name" value="Redox_disulphide_2"/>
    <property type="match status" value="1"/>
</dbReference>
<keyword evidence="2" id="KW-1015">Disulfide bond</keyword>
<dbReference type="Proteomes" id="UP000324209">
    <property type="component" value="Chromosome"/>
</dbReference>
<dbReference type="InterPro" id="IPR036249">
    <property type="entry name" value="Thioredoxin-like_sf"/>
</dbReference>
<evidence type="ECO:0000256" key="1">
    <source>
        <dbReference type="PIRSR" id="PIRSR037031-50"/>
    </source>
</evidence>
<dbReference type="KEGG" id="ock:EXM22_03460"/>
<sequence>MIVQILGSGCPKCKLLEAKAREAIATMGIDAEVVKISEMEEIMNMGVMMTPALAIDGDVKSTGKVLSAEQIIEKIKESV</sequence>
<proteinExistence type="predicted"/>
<dbReference type="PANTHER" id="PTHR36450">
    <property type="entry name" value="THIOREDOXIN"/>
    <property type="match status" value="1"/>
</dbReference>
<dbReference type="NCBIfam" id="TIGR00412">
    <property type="entry name" value="redox_disulf_2"/>
    <property type="match status" value="1"/>
</dbReference>
<dbReference type="SUPFAM" id="SSF52833">
    <property type="entry name" value="Thioredoxin-like"/>
    <property type="match status" value="1"/>
</dbReference>
<dbReference type="InterPro" id="IPR005243">
    <property type="entry name" value="THIRX-like_proc"/>
</dbReference>
<evidence type="ECO:0000313" key="4">
    <source>
        <dbReference type="EMBL" id="QEN07087.1"/>
    </source>
</evidence>
<feature type="active site" description="Nucleophile" evidence="1">
    <location>
        <position position="13"/>
    </location>
</feature>
<dbReference type="EMBL" id="CP036150">
    <property type="protein sequence ID" value="QEN07087.1"/>
    <property type="molecule type" value="Genomic_DNA"/>
</dbReference>
<accession>A0A5C1QHU0</accession>
<keyword evidence="2" id="KW-0676">Redox-active center</keyword>
<dbReference type="Gene3D" id="3.40.30.10">
    <property type="entry name" value="Glutaredoxin"/>
    <property type="match status" value="1"/>
</dbReference>
<dbReference type="RefSeq" id="WP_149485169.1">
    <property type="nucleotide sequence ID" value="NZ_CP036150.1"/>
</dbReference>
<dbReference type="AlphaFoldDB" id="A0A5C1QHU0"/>
<feature type="disulfide bond" description="Redox-active" evidence="2">
    <location>
        <begin position="10"/>
        <end position="13"/>
    </location>
</feature>
<evidence type="ECO:0000313" key="5">
    <source>
        <dbReference type="Proteomes" id="UP000324209"/>
    </source>
</evidence>
<evidence type="ECO:0000259" key="3">
    <source>
        <dbReference type="Pfam" id="PF13192"/>
    </source>
</evidence>
<name>A0A5C1QHU0_9SPIO</name>
<dbReference type="Pfam" id="PF13192">
    <property type="entry name" value="Thioredoxin_3"/>
    <property type="match status" value="1"/>
</dbReference>
<feature type="domain" description="Thioredoxin-like fold" evidence="3">
    <location>
        <begin position="1"/>
        <end position="75"/>
    </location>
</feature>
<reference evidence="4 5" key="1">
    <citation type="submission" date="2019-02" db="EMBL/GenBank/DDBJ databases">
        <title>Complete Genome Sequence and Methylome Analysis of free living Spirochaetas.</title>
        <authorList>
            <person name="Fomenkov A."/>
            <person name="Dubinina G."/>
            <person name="Leshcheva N."/>
            <person name="Mikheeva N."/>
            <person name="Grabovich M."/>
            <person name="Vincze T."/>
            <person name="Roberts R.J."/>
        </authorList>
    </citation>
    <scope>NUCLEOTIDE SEQUENCE [LARGE SCALE GENOMIC DNA]</scope>
    <source>
        <strain evidence="4 5">K2</strain>
    </source>
</reference>
<organism evidence="4 5">
    <name type="scientific">Oceanispirochaeta crateris</name>
    <dbReference type="NCBI Taxonomy" id="2518645"/>
    <lineage>
        <taxon>Bacteria</taxon>
        <taxon>Pseudomonadati</taxon>
        <taxon>Spirochaetota</taxon>
        <taxon>Spirochaetia</taxon>
        <taxon>Spirochaetales</taxon>
        <taxon>Spirochaetaceae</taxon>
        <taxon>Oceanispirochaeta</taxon>
    </lineage>
</organism>
<dbReference type="PANTHER" id="PTHR36450:SF1">
    <property type="entry name" value="THIOREDOXIN"/>
    <property type="match status" value="1"/>
</dbReference>
<feature type="active site" description="Nucleophile" evidence="1">
    <location>
        <position position="10"/>
    </location>
</feature>
<dbReference type="InterPro" id="IPR012336">
    <property type="entry name" value="Thioredoxin-like_fold"/>
</dbReference>
<keyword evidence="5" id="KW-1185">Reference proteome</keyword>
<gene>
    <name evidence="4" type="ORF">EXM22_03460</name>
</gene>
<dbReference type="OrthoDB" id="9800630at2"/>
<evidence type="ECO:0000256" key="2">
    <source>
        <dbReference type="PIRSR" id="PIRSR037031-51"/>
    </source>
</evidence>
<protein>
    <submittedName>
        <fullName evidence="4">Thioredoxin family protein</fullName>
    </submittedName>
</protein>